<gene>
    <name evidence="3" type="ORF">M422DRAFT_264963</name>
</gene>
<sequence length="284" mass="32288">MESVAELIARVPPLRIAQYSLASVFTLLVYDYAITFGAEVASIWKSRFSFVKLLFLMNRYIGFTVVAIDVIIIFKPGLTSEIHALYGQNWKVTGALFLPIAIWAIACGTIDYSTQAKASSPPPPLQGCYISSLPHRGRFVWVPPLFTEISLCFAMIYKAWTLWPERDLRNVLAERTISPLLRRIILDSILYFFSILMILLMNTTIWLVAPLDYTYIGIPWAEAIPCIMGSRLLLNIREHYVQDTTKVSGVSTEMVLRPFQVRKQYPFFETIDISVTESTIQGDI</sequence>
<name>A0A0C9TS62_SPHS4</name>
<accession>A0A0C9TS62</accession>
<protein>
    <recommendedName>
        <fullName evidence="2">DUF6533 domain-containing protein</fullName>
    </recommendedName>
</protein>
<evidence type="ECO:0000256" key="1">
    <source>
        <dbReference type="SAM" id="Phobius"/>
    </source>
</evidence>
<dbReference type="InterPro" id="IPR045340">
    <property type="entry name" value="DUF6533"/>
</dbReference>
<keyword evidence="1" id="KW-0812">Transmembrane</keyword>
<dbReference type="Proteomes" id="UP000054279">
    <property type="component" value="Unassembled WGS sequence"/>
</dbReference>
<dbReference type="HOGENOM" id="CLU_035509_15_2_1"/>
<proteinExistence type="predicted"/>
<reference evidence="3 4" key="1">
    <citation type="submission" date="2014-06" db="EMBL/GenBank/DDBJ databases">
        <title>Evolutionary Origins and Diversification of the Mycorrhizal Mutualists.</title>
        <authorList>
            <consortium name="DOE Joint Genome Institute"/>
            <consortium name="Mycorrhizal Genomics Consortium"/>
            <person name="Kohler A."/>
            <person name="Kuo A."/>
            <person name="Nagy L.G."/>
            <person name="Floudas D."/>
            <person name="Copeland A."/>
            <person name="Barry K.W."/>
            <person name="Cichocki N."/>
            <person name="Veneault-Fourrey C."/>
            <person name="LaButti K."/>
            <person name="Lindquist E.A."/>
            <person name="Lipzen A."/>
            <person name="Lundell T."/>
            <person name="Morin E."/>
            <person name="Murat C."/>
            <person name="Riley R."/>
            <person name="Ohm R."/>
            <person name="Sun H."/>
            <person name="Tunlid A."/>
            <person name="Henrissat B."/>
            <person name="Grigoriev I.V."/>
            <person name="Hibbett D.S."/>
            <person name="Martin F."/>
        </authorList>
    </citation>
    <scope>NUCLEOTIDE SEQUENCE [LARGE SCALE GENOMIC DNA]</scope>
    <source>
        <strain evidence="3 4">SS14</strain>
    </source>
</reference>
<dbReference type="OrthoDB" id="2637653at2759"/>
<dbReference type="AlphaFoldDB" id="A0A0C9TS62"/>
<feature type="domain" description="DUF6533" evidence="2">
    <location>
        <begin position="19"/>
        <end position="63"/>
    </location>
</feature>
<feature type="transmembrane region" description="Helical" evidence="1">
    <location>
        <begin position="184"/>
        <end position="209"/>
    </location>
</feature>
<keyword evidence="1" id="KW-1133">Transmembrane helix</keyword>
<evidence type="ECO:0000259" key="2">
    <source>
        <dbReference type="Pfam" id="PF20151"/>
    </source>
</evidence>
<feature type="transmembrane region" description="Helical" evidence="1">
    <location>
        <begin position="215"/>
        <end position="234"/>
    </location>
</feature>
<organism evidence="3 4">
    <name type="scientific">Sphaerobolus stellatus (strain SS14)</name>
    <dbReference type="NCBI Taxonomy" id="990650"/>
    <lineage>
        <taxon>Eukaryota</taxon>
        <taxon>Fungi</taxon>
        <taxon>Dikarya</taxon>
        <taxon>Basidiomycota</taxon>
        <taxon>Agaricomycotina</taxon>
        <taxon>Agaricomycetes</taxon>
        <taxon>Phallomycetidae</taxon>
        <taxon>Geastrales</taxon>
        <taxon>Sphaerobolaceae</taxon>
        <taxon>Sphaerobolus</taxon>
    </lineage>
</organism>
<dbReference type="Pfam" id="PF20151">
    <property type="entry name" value="DUF6533"/>
    <property type="match status" value="1"/>
</dbReference>
<keyword evidence="1" id="KW-0472">Membrane</keyword>
<keyword evidence="4" id="KW-1185">Reference proteome</keyword>
<evidence type="ECO:0000313" key="3">
    <source>
        <dbReference type="EMBL" id="KIJ33093.1"/>
    </source>
</evidence>
<feature type="transmembrane region" description="Helical" evidence="1">
    <location>
        <begin position="95"/>
        <end position="114"/>
    </location>
</feature>
<dbReference type="EMBL" id="KN837217">
    <property type="protein sequence ID" value="KIJ33093.1"/>
    <property type="molecule type" value="Genomic_DNA"/>
</dbReference>
<evidence type="ECO:0000313" key="4">
    <source>
        <dbReference type="Proteomes" id="UP000054279"/>
    </source>
</evidence>
<feature type="transmembrane region" description="Helical" evidence="1">
    <location>
        <begin position="50"/>
        <end position="74"/>
    </location>
</feature>
<feature type="transmembrane region" description="Helical" evidence="1">
    <location>
        <begin position="141"/>
        <end position="163"/>
    </location>
</feature>
<feature type="transmembrane region" description="Helical" evidence="1">
    <location>
        <begin position="21"/>
        <end position="44"/>
    </location>
</feature>